<dbReference type="EMBL" id="JAPQKO010000001">
    <property type="protein sequence ID" value="KAJ5183693.1"/>
    <property type="molecule type" value="Genomic_DNA"/>
</dbReference>
<feature type="compositionally biased region" description="Polar residues" evidence="1">
    <location>
        <begin position="20"/>
        <end position="31"/>
    </location>
</feature>
<evidence type="ECO:0000313" key="2">
    <source>
        <dbReference type="EMBL" id="KAJ5183693.1"/>
    </source>
</evidence>
<organism evidence="2 3">
    <name type="scientific">Penicillium capsulatum</name>
    <dbReference type="NCBI Taxonomy" id="69766"/>
    <lineage>
        <taxon>Eukaryota</taxon>
        <taxon>Fungi</taxon>
        <taxon>Dikarya</taxon>
        <taxon>Ascomycota</taxon>
        <taxon>Pezizomycotina</taxon>
        <taxon>Eurotiomycetes</taxon>
        <taxon>Eurotiomycetidae</taxon>
        <taxon>Eurotiales</taxon>
        <taxon>Aspergillaceae</taxon>
        <taxon>Penicillium</taxon>
    </lineage>
</organism>
<gene>
    <name evidence="2" type="ORF">N7492_001309</name>
</gene>
<dbReference type="AlphaFoldDB" id="A0A9W9ISZ6"/>
<reference evidence="2" key="2">
    <citation type="journal article" date="2023" name="IMA Fungus">
        <title>Comparative genomic study of the Penicillium genus elucidates a diverse pangenome and 15 lateral gene transfer events.</title>
        <authorList>
            <person name="Petersen C."/>
            <person name="Sorensen T."/>
            <person name="Nielsen M.R."/>
            <person name="Sondergaard T.E."/>
            <person name="Sorensen J.L."/>
            <person name="Fitzpatrick D.A."/>
            <person name="Frisvad J.C."/>
            <person name="Nielsen K.L."/>
        </authorList>
    </citation>
    <scope>NUCLEOTIDE SEQUENCE</scope>
    <source>
        <strain evidence="2">IBT 21917</strain>
    </source>
</reference>
<keyword evidence="3" id="KW-1185">Reference proteome</keyword>
<feature type="region of interest" description="Disordered" evidence="1">
    <location>
        <begin position="1"/>
        <end position="62"/>
    </location>
</feature>
<dbReference type="Proteomes" id="UP001146351">
    <property type="component" value="Unassembled WGS sequence"/>
</dbReference>
<reference evidence="2" key="1">
    <citation type="submission" date="2022-11" db="EMBL/GenBank/DDBJ databases">
        <authorList>
            <person name="Petersen C."/>
        </authorList>
    </citation>
    <scope>NUCLEOTIDE SEQUENCE</scope>
    <source>
        <strain evidence="2">IBT 21917</strain>
    </source>
</reference>
<evidence type="ECO:0000256" key="1">
    <source>
        <dbReference type="SAM" id="MobiDB-lite"/>
    </source>
</evidence>
<proteinExistence type="predicted"/>
<protein>
    <submittedName>
        <fullName evidence="2">Uncharacterized protein</fullName>
    </submittedName>
</protein>
<evidence type="ECO:0000313" key="3">
    <source>
        <dbReference type="Proteomes" id="UP001146351"/>
    </source>
</evidence>
<name>A0A9W9ISZ6_9EURO</name>
<feature type="compositionally biased region" description="Low complexity" evidence="1">
    <location>
        <begin position="32"/>
        <end position="47"/>
    </location>
</feature>
<comment type="caution">
    <text evidence="2">The sequence shown here is derived from an EMBL/GenBank/DDBJ whole genome shotgun (WGS) entry which is preliminary data.</text>
</comment>
<accession>A0A9W9ISZ6</accession>
<sequence length="79" mass="8551">MPVPTAETYDRQEAQARSLPDNNQTRGSNPQNSNSTAGTSYSAGTGTHAQTEQALSQAEADRLYVERMEDEYAKRDGGA</sequence>
<dbReference type="OrthoDB" id="197676at2759"/>